<dbReference type="Proteomes" id="UP000199002">
    <property type="component" value="Unassembled WGS sequence"/>
</dbReference>
<dbReference type="AlphaFoldDB" id="A0A1H3WC06"/>
<dbReference type="InterPro" id="IPR014729">
    <property type="entry name" value="Rossmann-like_a/b/a_fold"/>
</dbReference>
<dbReference type="PANTHER" id="PTHR46268:SF6">
    <property type="entry name" value="UNIVERSAL STRESS PROTEIN UP12"/>
    <property type="match status" value="1"/>
</dbReference>
<name>A0A1H3WC06_9BURK</name>
<evidence type="ECO:0000313" key="3">
    <source>
        <dbReference type="EMBL" id="SDZ84657.1"/>
    </source>
</evidence>
<dbReference type="PRINTS" id="PR01438">
    <property type="entry name" value="UNVRSLSTRESS"/>
</dbReference>
<dbReference type="PANTHER" id="PTHR46268">
    <property type="entry name" value="STRESS RESPONSE PROTEIN NHAX"/>
    <property type="match status" value="1"/>
</dbReference>
<dbReference type="EMBL" id="FNQJ01000002">
    <property type="protein sequence ID" value="SDZ84657.1"/>
    <property type="molecule type" value="Genomic_DNA"/>
</dbReference>
<dbReference type="GeneID" id="34233935"/>
<dbReference type="SUPFAM" id="SSF52402">
    <property type="entry name" value="Adenine nucleotide alpha hydrolases-like"/>
    <property type="match status" value="2"/>
</dbReference>
<evidence type="ECO:0000256" key="1">
    <source>
        <dbReference type="ARBA" id="ARBA00008791"/>
    </source>
</evidence>
<dbReference type="CDD" id="cd00293">
    <property type="entry name" value="USP-like"/>
    <property type="match status" value="1"/>
</dbReference>
<reference evidence="4" key="1">
    <citation type="submission" date="2016-10" db="EMBL/GenBank/DDBJ databases">
        <authorList>
            <person name="Varghese N."/>
            <person name="Submissions S."/>
        </authorList>
    </citation>
    <scope>NUCLEOTIDE SEQUENCE [LARGE SCALE GENOMIC DNA]</scope>
    <source>
        <strain evidence="4">DSM 25157</strain>
    </source>
</reference>
<dbReference type="Pfam" id="PF00582">
    <property type="entry name" value="Usp"/>
    <property type="match status" value="2"/>
</dbReference>
<sequence length="297" mass="32273">MHLRSIVALTDFSAAAEQAMDRAAMVAASHHARLRILYGTDMPDPKFTDPHARLEQRARQLARRHGIAVVAGGRGTGDVVIDALAAAAGADLLVMDRRAHCSWMHLLRSSPWVRVLRGSRCPVLIVQNTPKGAYQHVLVAVDFSEAAGALVRYAGGVQAEARLELYHAIDRRDEARLRSAEASMQAIQSYRAEVREHARRKMLPLATAFDTRRNRVATVIGAGDPACQLAVQHQASGADLIAVGHTRRWAAFAWLMGSVAVRLVGGVQCDVLVFPRDYALQQGRMAAPRRAVSGVSA</sequence>
<evidence type="ECO:0000313" key="4">
    <source>
        <dbReference type="Proteomes" id="UP000199002"/>
    </source>
</evidence>
<accession>A0A1H3WC06</accession>
<feature type="domain" description="UspA" evidence="2">
    <location>
        <begin position="134"/>
        <end position="275"/>
    </location>
</feature>
<proteinExistence type="inferred from homology"/>
<comment type="similarity">
    <text evidence="1">Belongs to the universal stress protein A family.</text>
</comment>
<evidence type="ECO:0000259" key="2">
    <source>
        <dbReference type="Pfam" id="PF00582"/>
    </source>
</evidence>
<dbReference type="InterPro" id="IPR006015">
    <property type="entry name" value="Universal_stress_UspA"/>
</dbReference>
<gene>
    <name evidence="3" type="ORF">SAMN05421875_102189</name>
</gene>
<dbReference type="InterPro" id="IPR006016">
    <property type="entry name" value="UspA"/>
</dbReference>
<organism evidence="3 4">
    <name type="scientific">Acidovorax soli</name>
    <dbReference type="NCBI Taxonomy" id="592050"/>
    <lineage>
        <taxon>Bacteria</taxon>
        <taxon>Pseudomonadati</taxon>
        <taxon>Pseudomonadota</taxon>
        <taxon>Betaproteobacteria</taxon>
        <taxon>Burkholderiales</taxon>
        <taxon>Comamonadaceae</taxon>
        <taxon>Acidovorax</taxon>
    </lineage>
</organism>
<feature type="domain" description="UspA" evidence="2">
    <location>
        <begin position="4"/>
        <end position="126"/>
    </location>
</feature>
<protein>
    <submittedName>
        <fullName evidence="3">Nucleotide-binding universal stress protein, UspA family</fullName>
    </submittedName>
</protein>
<dbReference type="Gene3D" id="3.40.50.620">
    <property type="entry name" value="HUPs"/>
    <property type="match status" value="2"/>
</dbReference>
<dbReference type="RefSeq" id="WP_092696901.1">
    <property type="nucleotide sequence ID" value="NZ_CAXIQL010000038.1"/>
</dbReference>
<keyword evidence="4" id="KW-1185">Reference proteome</keyword>